<organism evidence="3 4">
    <name type="scientific">Cupriavidus basilensis</name>
    <dbReference type="NCBI Taxonomy" id="68895"/>
    <lineage>
        <taxon>Bacteria</taxon>
        <taxon>Pseudomonadati</taxon>
        <taxon>Pseudomonadota</taxon>
        <taxon>Betaproteobacteria</taxon>
        <taxon>Burkholderiales</taxon>
        <taxon>Burkholderiaceae</taxon>
        <taxon>Cupriavidus</taxon>
    </lineage>
</organism>
<dbReference type="Proteomes" id="UP001216674">
    <property type="component" value="Unassembled WGS sequence"/>
</dbReference>
<dbReference type="PANTHER" id="PTHR42928">
    <property type="entry name" value="TRICARBOXYLATE-BINDING PROTEIN"/>
    <property type="match status" value="1"/>
</dbReference>
<dbReference type="Pfam" id="PF03401">
    <property type="entry name" value="TctC"/>
    <property type="match status" value="1"/>
</dbReference>
<proteinExistence type="inferred from homology"/>
<evidence type="ECO:0000256" key="1">
    <source>
        <dbReference type="ARBA" id="ARBA00006987"/>
    </source>
</evidence>
<name>A0ABT6AWT1_9BURK</name>
<evidence type="ECO:0000313" key="4">
    <source>
        <dbReference type="Proteomes" id="UP001216674"/>
    </source>
</evidence>
<keyword evidence="2" id="KW-0812">Transmembrane</keyword>
<sequence length="359" mass="38862">MFFLQRKRFPRVPAADGIADSGIRQVNFKEMSMQSFGFIFSIFSLVLLLIFAESTRAQDWPKQQVRIVVPYPAGGGADLTVRKLADKLAENWKQPVVIDNKPSAGEIVATTEVIRAKPDGYTLLFATETQQMNPFLYLKLPYDPMTDLAPITRLTEGIHVFVVRKESPFQTIQQLVVAAKAQPGKVSYGSGGVGGSAHLAIQSFATAAGNVQFMHVPYKGSAPRMVDLLAGNIDFTATSLGGVLPFLKDGRLRSLATNGTSRMRALPDVPTLAEAGYKDAVVPFSFSLYGPAKLPPALASQIARDVSAVLKDPDFVAKNLDPQGLVGVLDDTPAAFARFLAADRAKVRDRLKAAKVQPN</sequence>
<dbReference type="CDD" id="cd07012">
    <property type="entry name" value="PBP2_Bug_TTT"/>
    <property type="match status" value="1"/>
</dbReference>
<evidence type="ECO:0000256" key="2">
    <source>
        <dbReference type="SAM" id="Phobius"/>
    </source>
</evidence>
<reference evidence="3 4" key="1">
    <citation type="submission" date="2023-03" db="EMBL/GenBank/DDBJ databases">
        <title>Draft assemblies of triclosan tolerant bacteria isolated from returned activated sludge.</title>
        <authorList>
            <person name="Van Hamelsveld S."/>
        </authorList>
    </citation>
    <scope>NUCLEOTIDE SEQUENCE [LARGE SCALE GENOMIC DNA]</scope>
    <source>
        <strain evidence="3 4">GW210010_S58</strain>
    </source>
</reference>
<keyword evidence="2" id="KW-1133">Transmembrane helix</keyword>
<dbReference type="InterPro" id="IPR042100">
    <property type="entry name" value="Bug_dom1"/>
</dbReference>
<protein>
    <submittedName>
        <fullName evidence="3">Tripartite tricarboxylate transporter substrate binding protein</fullName>
    </submittedName>
</protein>
<evidence type="ECO:0000313" key="3">
    <source>
        <dbReference type="EMBL" id="MDF3836697.1"/>
    </source>
</evidence>
<feature type="transmembrane region" description="Helical" evidence="2">
    <location>
        <begin position="33"/>
        <end position="52"/>
    </location>
</feature>
<comment type="caution">
    <text evidence="3">The sequence shown here is derived from an EMBL/GenBank/DDBJ whole genome shotgun (WGS) entry which is preliminary data.</text>
</comment>
<dbReference type="Gene3D" id="3.40.190.150">
    <property type="entry name" value="Bordetella uptake gene, domain 1"/>
    <property type="match status" value="1"/>
</dbReference>
<keyword evidence="2" id="KW-0472">Membrane</keyword>
<keyword evidence="4" id="KW-1185">Reference proteome</keyword>
<dbReference type="InterPro" id="IPR005064">
    <property type="entry name" value="BUG"/>
</dbReference>
<accession>A0ABT6AWT1</accession>
<comment type="similarity">
    <text evidence="1">Belongs to the UPF0065 (bug) family.</text>
</comment>
<gene>
    <name evidence="3" type="ORF">P3W85_27625</name>
</gene>
<dbReference type="PANTHER" id="PTHR42928:SF5">
    <property type="entry name" value="BLR1237 PROTEIN"/>
    <property type="match status" value="1"/>
</dbReference>
<dbReference type="EMBL" id="JARJLM010000455">
    <property type="protein sequence ID" value="MDF3836697.1"/>
    <property type="molecule type" value="Genomic_DNA"/>
</dbReference>
<dbReference type="Gene3D" id="3.40.190.10">
    <property type="entry name" value="Periplasmic binding protein-like II"/>
    <property type="match status" value="1"/>
</dbReference>
<dbReference type="RefSeq" id="WP_276267095.1">
    <property type="nucleotide sequence ID" value="NZ_JARJLM010000455.1"/>
</dbReference>
<dbReference type="SUPFAM" id="SSF53850">
    <property type="entry name" value="Periplasmic binding protein-like II"/>
    <property type="match status" value="1"/>
</dbReference>
<dbReference type="PIRSF" id="PIRSF017082">
    <property type="entry name" value="YflP"/>
    <property type="match status" value="1"/>
</dbReference>